<dbReference type="Proteomes" id="UP000196710">
    <property type="component" value="Chromosome"/>
</dbReference>
<protein>
    <submittedName>
        <fullName evidence="2">Uncharacterized protein</fullName>
    </submittedName>
</protein>
<dbReference type="EMBL" id="CP021422">
    <property type="protein sequence ID" value="ASB40185.1"/>
    <property type="molecule type" value="Genomic_DNA"/>
</dbReference>
<reference evidence="3" key="2">
    <citation type="submission" date="2017-05" db="EMBL/GenBank/DDBJ databases">
        <title>Improved OligoMM genomes.</title>
        <authorList>
            <person name="Garzetti D."/>
        </authorList>
    </citation>
    <scope>NUCLEOTIDE SEQUENCE [LARGE SCALE GENOMIC DNA]</scope>
    <source>
        <strain evidence="3">KB18</strain>
    </source>
</reference>
<dbReference type="EMBL" id="CP065321">
    <property type="protein sequence ID" value="QQR29471.1"/>
    <property type="molecule type" value="Genomic_DNA"/>
</dbReference>
<dbReference type="AlphaFoldDB" id="A0A1Z2XP22"/>
<dbReference type="KEGG" id="amur:ADH66_05635"/>
<gene>
    <name evidence="1" type="ORF">ADH66_05635</name>
    <name evidence="2" type="ORF">I5Q82_15725</name>
</gene>
<sequence length="76" mass="8391">MTVNTLLKMLDVTRNTADTYIVNIVMDGYGKPLNAKVETIRIHGGGMFITSVGTDNDIMPGEERKKKRSRSCVCGK</sequence>
<reference evidence="1" key="1">
    <citation type="journal article" date="2017" name="Genome Announc.">
        <title>High-Quality Whole-Genome Sequences of the Oligo-Mouse-Microbiota Bacterial Community.</title>
        <authorList>
            <person name="Garzetti D."/>
            <person name="Brugiroux S."/>
            <person name="Bunk B."/>
            <person name="Pukall R."/>
            <person name="McCoy K.D."/>
            <person name="Macpherson A.J."/>
            <person name="Stecher B."/>
        </authorList>
    </citation>
    <scope>NUCLEOTIDE SEQUENCE</scope>
    <source>
        <strain evidence="1">KB18</strain>
    </source>
</reference>
<evidence type="ECO:0000313" key="1">
    <source>
        <dbReference type="EMBL" id="ASB40185.1"/>
    </source>
</evidence>
<accession>A0A1Z2XP22</accession>
<dbReference type="Proteomes" id="UP000596035">
    <property type="component" value="Chromosome"/>
</dbReference>
<organism evidence="2 4">
    <name type="scientific">Acutalibacter muris</name>
    <dbReference type="NCBI Taxonomy" id="1796620"/>
    <lineage>
        <taxon>Bacteria</taxon>
        <taxon>Bacillati</taxon>
        <taxon>Bacillota</taxon>
        <taxon>Clostridia</taxon>
        <taxon>Eubacteriales</taxon>
        <taxon>Acutalibacteraceae</taxon>
        <taxon>Acutalibacter</taxon>
    </lineage>
</organism>
<name>A0A1Z2XP22_9FIRM</name>
<evidence type="ECO:0000313" key="4">
    <source>
        <dbReference type="Proteomes" id="UP000596035"/>
    </source>
</evidence>
<dbReference type="RefSeq" id="WP_066534589.1">
    <property type="nucleotide sequence ID" value="NZ_CP021422.1"/>
</dbReference>
<evidence type="ECO:0000313" key="2">
    <source>
        <dbReference type="EMBL" id="QQR29471.1"/>
    </source>
</evidence>
<evidence type="ECO:0000313" key="3">
    <source>
        <dbReference type="Proteomes" id="UP000196710"/>
    </source>
</evidence>
<reference evidence="2 4" key="3">
    <citation type="submission" date="2020-11" db="EMBL/GenBank/DDBJ databases">
        <title>Closed and high quality bacterial genomes of the OMM12 community.</title>
        <authorList>
            <person name="Marbouty M."/>
            <person name="Lamy-Besnier Q."/>
            <person name="Debarbieux L."/>
            <person name="Koszul R."/>
        </authorList>
    </citation>
    <scope>NUCLEOTIDE SEQUENCE [LARGE SCALE GENOMIC DNA]</scope>
    <source>
        <strain evidence="2 4">KB18</strain>
    </source>
</reference>
<keyword evidence="3" id="KW-1185">Reference proteome</keyword>
<proteinExistence type="predicted"/>